<evidence type="ECO:0000256" key="1">
    <source>
        <dbReference type="ARBA" id="ARBA00010164"/>
    </source>
</evidence>
<dbReference type="STRING" id="430453.SAMN04487962_1456"/>
<evidence type="ECO:0000256" key="3">
    <source>
        <dbReference type="ARBA" id="ARBA00022777"/>
    </source>
</evidence>
<comment type="similarity">
    <text evidence="1">Belongs to the HipA Ser/Thr kinase family.</text>
</comment>
<keyword evidence="3 5" id="KW-0418">Kinase</keyword>
<keyword evidence="6" id="KW-1185">Reference proteome</keyword>
<dbReference type="AlphaFoldDB" id="A0A1I0I7L1"/>
<evidence type="ECO:0000259" key="4">
    <source>
        <dbReference type="Pfam" id="PF07804"/>
    </source>
</evidence>
<evidence type="ECO:0000256" key="2">
    <source>
        <dbReference type="ARBA" id="ARBA00022679"/>
    </source>
</evidence>
<reference evidence="6" key="1">
    <citation type="submission" date="2016-10" db="EMBL/GenBank/DDBJ databases">
        <authorList>
            <person name="Varghese N."/>
            <person name="Submissions S."/>
        </authorList>
    </citation>
    <scope>NUCLEOTIDE SEQUENCE [LARGE SCALE GENOMIC DNA]</scope>
    <source>
        <strain evidence="6">CGMCC 1.6489</strain>
    </source>
</reference>
<evidence type="ECO:0000313" key="6">
    <source>
        <dbReference type="Proteomes" id="UP000198762"/>
    </source>
</evidence>
<feature type="domain" description="HipA-like C-terminal" evidence="4">
    <location>
        <begin position="187"/>
        <end position="395"/>
    </location>
</feature>
<organism evidence="5 6">
    <name type="scientific">Marinobacter segnicrescens</name>
    <dbReference type="NCBI Taxonomy" id="430453"/>
    <lineage>
        <taxon>Bacteria</taxon>
        <taxon>Pseudomonadati</taxon>
        <taxon>Pseudomonadota</taxon>
        <taxon>Gammaproteobacteria</taxon>
        <taxon>Pseudomonadales</taxon>
        <taxon>Marinobacteraceae</taxon>
        <taxon>Marinobacter</taxon>
    </lineage>
</organism>
<dbReference type="PANTHER" id="PTHR37419:SF8">
    <property type="entry name" value="TOXIN YJJJ"/>
    <property type="match status" value="1"/>
</dbReference>
<dbReference type="OrthoDB" id="9805913at2"/>
<dbReference type="InterPro" id="IPR012893">
    <property type="entry name" value="HipA-like_C"/>
</dbReference>
<evidence type="ECO:0000313" key="5">
    <source>
        <dbReference type="EMBL" id="SET91921.1"/>
    </source>
</evidence>
<sequence>MGSVTLERWSSAGWGELANISLFEPKHGLHSPMRLDYDTGVILLGSEILPESADFDEDNDVPIFSLPFVQWPSPAIPGDVFRTYEGEPVAALLRDLIPSGWARRRLLGKMGHRRQDGPHFDLALLQHGTCSPIGNLRINHPDSERATQFAPTPLDLDNPSEWRSPLVSSEYERGEDRARPLWAGLGAGGESPKLLVNRCGNGQYYLDGNETHAYPITDYWLVKWPREPVTRNRVDILYAEYLYLQALQTLGFDAPEVQWREDALWIRRFDRGPGGERYPVESLYNVMGRIGNGARLSHIDVLYTILPLASDSDEMLIEYLIRDHLNRLLGNCDNHGRNTAFHRTERGIHLTPLYDVAPMVMDEDGIAWATTWPRDWLNQGHPDWIAIVQRFAHDPERVFDGLQSRCVALTDLEQTAQWQVLPESVRKHTRVMPIGVPIDLYTCIHNQKRA</sequence>
<proteinExistence type="inferred from homology"/>
<dbReference type="Pfam" id="PF07804">
    <property type="entry name" value="HipA_C"/>
    <property type="match status" value="1"/>
</dbReference>
<accession>A0A1I0I7L1</accession>
<dbReference type="GO" id="GO:0004674">
    <property type="term" value="F:protein serine/threonine kinase activity"/>
    <property type="evidence" value="ECO:0007669"/>
    <property type="project" value="TreeGrafter"/>
</dbReference>
<dbReference type="InterPro" id="IPR052028">
    <property type="entry name" value="HipA_Ser/Thr_kinase"/>
</dbReference>
<keyword evidence="2" id="KW-0808">Transferase</keyword>
<dbReference type="GO" id="GO:0005829">
    <property type="term" value="C:cytosol"/>
    <property type="evidence" value="ECO:0007669"/>
    <property type="project" value="TreeGrafter"/>
</dbReference>
<dbReference type="EMBL" id="FOHZ01000045">
    <property type="protein sequence ID" value="SET91921.1"/>
    <property type="molecule type" value="Genomic_DNA"/>
</dbReference>
<protein>
    <submittedName>
        <fullName evidence="5">Serine/threonine-protein kinase HipA</fullName>
    </submittedName>
</protein>
<gene>
    <name evidence="5" type="ORF">SAMN04487962_1456</name>
</gene>
<dbReference type="Proteomes" id="UP000198762">
    <property type="component" value="Unassembled WGS sequence"/>
</dbReference>
<name>A0A1I0I7L1_9GAMM</name>
<dbReference type="PANTHER" id="PTHR37419">
    <property type="entry name" value="SERINE/THREONINE-PROTEIN KINASE TOXIN HIPA"/>
    <property type="match status" value="1"/>
</dbReference>
<dbReference type="RefSeq" id="WP_091855193.1">
    <property type="nucleotide sequence ID" value="NZ_FOHZ01000045.1"/>
</dbReference>